<evidence type="ECO:0000256" key="3">
    <source>
        <dbReference type="ARBA" id="ARBA00023157"/>
    </source>
</evidence>
<dbReference type="PROSITE" id="PS50923">
    <property type="entry name" value="SUSHI"/>
    <property type="match status" value="13"/>
</dbReference>
<evidence type="ECO:0000256" key="5">
    <source>
        <dbReference type="SAM" id="SignalP"/>
    </source>
</evidence>
<dbReference type="EMBL" id="KR296742">
    <property type="protein sequence ID" value="ALX72403.1"/>
    <property type="molecule type" value="Genomic_DNA"/>
</dbReference>
<feature type="domain" description="Sushi" evidence="6">
    <location>
        <begin position="1038"/>
        <end position="1097"/>
    </location>
</feature>
<evidence type="ECO:0000313" key="8">
    <source>
        <dbReference type="Ensembl" id="ENSCSEP00000002754.1"/>
    </source>
</evidence>
<feature type="domain" description="Sushi" evidence="6">
    <location>
        <begin position="618"/>
        <end position="679"/>
    </location>
</feature>
<keyword evidence="3 4" id="KW-1015">Disulfide bond</keyword>
<evidence type="ECO:0000313" key="9">
    <source>
        <dbReference type="Proteomes" id="UP000265120"/>
    </source>
</evidence>
<feature type="domain" description="Sushi" evidence="6">
    <location>
        <begin position="394"/>
        <end position="449"/>
    </location>
</feature>
<dbReference type="InterPro" id="IPR035976">
    <property type="entry name" value="Sushi/SCR/CCP_sf"/>
</dbReference>
<feature type="disulfide bond" evidence="4">
    <location>
        <begin position="1006"/>
        <end position="1033"/>
    </location>
</feature>
<dbReference type="GeneTree" id="ENSGT00940000154386"/>
<feature type="chain" id="PRO_5010926709" evidence="5">
    <location>
        <begin position="23"/>
        <end position="1219"/>
    </location>
</feature>
<accession>A0A0U3QS86</accession>
<keyword evidence="9" id="KW-1185">Reference proteome</keyword>
<dbReference type="OrthoDB" id="10051774at2759"/>
<feature type="domain" description="Sushi" evidence="6">
    <location>
        <begin position="1099"/>
        <end position="1161"/>
    </location>
</feature>
<feature type="domain" description="Sushi" evidence="6">
    <location>
        <begin position="682"/>
        <end position="740"/>
    </location>
</feature>
<dbReference type="Ensembl" id="ENSCSET00000002798.1">
    <property type="protein sequence ID" value="ENSCSEP00000002754.1"/>
    <property type="gene ID" value="ENSCSEG00000001810.1"/>
</dbReference>
<sequence length="1219" mass="137334">MQTITRSFILILWMQILTSVRSEDCTLQQFMNGQMYDSNFDISDLEASYPVGQQLKVNCKIGYSGFFKLICTNIGWKHIGKKCEPKPCGHPGEAAFADFALESADDFVFGSKVVYTCHNGYQMISRINYRNCLAGGWDGVVPTCEAIQCPEVHVENNVQIIGQSNEATYGNVVRFVCKFNYEVLLGSPETYCNEKGEWTSLPPKCEEIKCLKPAVENGIVISNTKVYKENEFLNFECNPGFKHTDNMLSKCIKVGVRAEWTPAPRCEQITCKLSLPPVSGTSYRPNHISTFPPGETMTVTCGDRYWIVDHLTTSVTTKCKNDGEWSIRPTCREVICRIEHGQRTHTWDSWWKNAIKLDETLGYQCNEGYKKPDGFNRARCTREGLKPNPLCQEIQCTRKYIPNTELLNEKDKYRFKETAYYKCTDGYKGQFSLYCGRHGEWSGNSECDEVTCGIEHGQHTHTWDSWWKSTIKLDETLGYQCNKGYKKPDGYDRARCTREGLKPNPLCQAQCTKLKINKAHITRNDKESYIHNDRVEFMCDNKDGQAFEVVCENGIWTGIQNCSGCIVPKITNGFAKSTLNEMYYTCNEGYKLITEGWWAQSKCDEGQWLGLGSCIDESHCGPVPPIPNGEVTSPQPSYENNAQVPIECKKGYETKIPHLTCKKGVWQPNDTALNSICTYAAKPCSAPAKVDNAVILTEFQNIYLSGSEVIYVCRRDYTGQKTEIRCTEGKWEKTTLNCTDFAPKTDLSKQSTQLDWDFVALTEMRLSLTLLFLQLWNNVQVSLSQNACQKLPLVLHAHISDDTEKVQYQAGDEINFICETGYISGPTIRYMCTNTGWATLRQGTCYLKPCPLPDETPNGFYQIIHGIDLVFGTTIQYFCNSGYYMVSKEDTRTCLLAGWTNHVPICEHLTCELPLADEGMTVEGLQMNDEPIPPDRFLRFSCALPGQHLNGEAVLLCGKDGKWNHPFPTCEEISCTVGDMHPNLTATEVGPVDKKVKVGQKLTFKCDEGYTLDRSGEVQCLETGQWSAPFPTCNNKCIIKGIPSNVNIRNYNEGDQLSPGQKVQLSCRIRSHVVQGKSEIHCLANGQWSHPFPTCGAPLGCEQPPGVDNAEIMGSLKASYAHGEVVKYICPEYYLLEGQNFKKCENSIWTGKVGCLTPCTVNRGAMNNHNIRFKYRRDDKLYSTHNDFIEFVCSKGRPSGNTGMRVQCNNGVIILPTCQ</sequence>
<feature type="domain" description="Sushi" evidence="6">
    <location>
        <begin position="86"/>
        <end position="146"/>
    </location>
</feature>
<name>A0A0U3QS86_CYNSE</name>
<feature type="domain" description="Sushi" evidence="6">
    <location>
        <begin position="848"/>
        <end position="908"/>
    </location>
</feature>
<feature type="domain" description="Sushi" evidence="6">
    <location>
        <begin position="909"/>
        <end position="972"/>
    </location>
</feature>
<dbReference type="GO" id="GO:0006956">
    <property type="term" value="P:complement activation"/>
    <property type="evidence" value="ECO:0007669"/>
    <property type="project" value="TreeGrafter"/>
</dbReference>
<dbReference type="InterPro" id="IPR000436">
    <property type="entry name" value="Sushi_SCR_CCP_dom"/>
</dbReference>
<evidence type="ECO:0000256" key="1">
    <source>
        <dbReference type="ARBA" id="ARBA00022659"/>
    </source>
</evidence>
<evidence type="ECO:0000256" key="2">
    <source>
        <dbReference type="ARBA" id="ARBA00022729"/>
    </source>
</evidence>
<dbReference type="InterPro" id="IPR051503">
    <property type="entry name" value="ComplSys_Reg/VirEntry_Med"/>
</dbReference>
<dbReference type="Gene3D" id="2.10.70.10">
    <property type="entry name" value="Complement Module, domain 1"/>
    <property type="match status" value="18"/>
</dbReference>
<feature type="domain" description="Sushi" evidence="6">
    <location>
        <begin position="973"/>
        <end position="1035"/>
    </location>
</feature>
<feature type="domain" description="Sushi" evidence="6">
    <location>
        <begin position="786"/>
        <end position="847"/>
    </location>
</feature>
<dbReference type="SMR" id="A0A0U3QS86"/>
<feature type="signal peptide" evidence="5">
    <location>
        <begin position="1"/>
        <end position="22"/>
    </location>
</feature>
<reference evidence="8 9" key="1">
    <citation type="journal article" date="2014" name="Nat. Genet.">
        <title>Whole-genome sequence of a flatfish provides insights into ZW sex chromosome evolution and adaptation to a benthic lifestyle.</title>
        <authorList>
            <person name="Chen S."/>
            <person name="Zhang G."/>
            <person name="Shao C."/>
            <person name="Huang Q."/>
            <person name="Liu G."/>
            <person name="Zhang P."/>
            <person name="Song W."/>
            <person name="An N."/>
            <person name="Chalopin D."/>
            <person name="Volff J.N."/>
            <person name="Hong Y."/>
            <person name="Li Q."/>
            <person name="Sha Z."/>
            <person name="Zhou H."/>
            <person name="Xie M."/>
            <person name="Yu Q."/>
            <person name="Liu Y."/>
            <person name="Xiang H."/>
            <person name="Wang N."/>
            <person name="Wu K."/>
            <person name="Yang C."/>
            <person name="Zhou Q."/>
            <person name="Liao X."/>
            <person name="Yang L."/>
            <person name="Hu Q."/>
            <person name="Zhang J."/>
            <person name="Meng L."/>
            <person name="Jin L."/>
            <person name="Tian Y."/>
            <person name="Lian J."/>
            <person name="Yang J."/>
            <person name="Miao G."/>
            <person name="Liu S."/>
            <person name="Liang Z."/>
            <person name="Yan F."/>
            <person name="Li Y."/>
            <person name="Sun B."/>
            <person name="Zhang H."/>
            <person name="Zhang J."/>
            <person name="Zhu Y."/>
            <person name="Du M."/>
            <person name="Zhao Y."/>
            <person name="Schartl M."/>
            <person name="Tang Q."/>
            <person name="Wang J."/>
        </authorList>
    </citation>
    <scope>NUCLEOTIDE SEQUENCE</scope>
</reference>
<feature type="disulfide bond" evidence="4">
    <location>
        <begin position="1101"/>
        <end position="1144"/>
    </location>
</feature>
<evidence type="ECO:0000313" key="7">
    <source>
        <dbReference type="EMBL" id="ALX72403.1"/>
    </source>
</evidence>
<dbReference type="SMART" id="SM00032">
    <property type="entry name" value="CCP"/>
    <property type="match status" value="18"/>
</dbReference>
<dbReference type="PANTHER" id="PTHR45785:SF7">
    <property type="entry name" value="COMPLEMENT FACTOR H"/>
    <property type="match status" value="1"/>
</dbReference>
<feature type="disulfide bond" evidence="4">
    <location>
        <begin position="149"/>
        <end position="192"/>
    </location>
</feature>
<keyword evidence="2 5" id="KW-0732">Signal</keyword>
<feature type="domain" description="Sushi" evidence="6">
    <location>
        <begin position="269"/>
        <end position="333"/>
    </location>
</feature>
<dbReference type="GO" id="GO:0001851">
    <property type="term" value="F:complement component C3b binding"/>
    <property type="evidence" value="ECO:0007669"/>
    <property type="project" value="TreeGrafter"/>
</dbReference>
<evidence type="ECO:0000256" key="4">
    <source>
        <dbReference type="PROSITE-ProRule" id="PRU00302"/>
    </source>
</evidence>
<gene>
    <name evidence="7" type="primary">CFH</name>
</gene>
<dbReference type="CTD" id="559122"/>
<feature type="disulfide bond" evidence="4">
    <location>
        <begin position="818"/>
        <end position="845"/>
    </location>
</feature>
<dbReference type="Proteomes" id="UP000265120">
    <property type="component" value="Chromosome 2"/>
</dbReference>
<feature type="disulfide bond" evidence="4">
    <location>
        <begin position="117"/>
        <end position="144"/>
    </location>
</feature>
<dbReference type="Pfam" id="PF00084">
    <property type="entry name" value="Sushi"/>
    <property type="match status" value="11"/>
</dbReference>
<dbReference type="EMBL" id="KR296741">
    <property type="protein sequence ID" value="ALX72402.1"/>
    <property type="molecule type" value="mRNA"/>
</dbReference>
<feature type="domain" description="Sushi" evidence="6">
    <location>
        <begin position="147"/>
        <end position="207"/>
    </location>
</feature>
<dbReference type="PANTHER" id="PTHR45785">
    <property type="entry name" value="COMPLEMENT FACTOR H-RELATED"/>
    <property type="match status" value="1"/>
</dbReference>
<feature type="domain" description="Sushi" evidence="6">
    <location>
        <begin position="208"/>
        <end position="268"/>
    </location>
</feature>
<comment type="caution">
    <text evidence="4">Lacks conserved residue(s) required for the propagation of feature annotation.</text>
</comment>
<keyword evidence="1 4" id="KW-0768">Sushi</keyword>
<dbReference type="RefSeq" id="NP_001315177.1">
    <property type="nucleotide sequence ID" value="NM_001328248.1"/>
</dbReference>
<dbReference type="GO" id="GO:0005615">
    <property type="term" value="C:extracellular space"/>
    <property type="evidence" value="ECO:0007669"/>
    <property type="project" value="TreeGrafter"/>
</dbReference>
<dbReference type="OMA" id="DHHDNNT"/>
<evidence type="ECO:0000259" key="6">
    <source>
        <dbReference type="PROSITE" id="PS50923"/>
    </source>
</evidence>
<proteinExistence type="evidence at transcript level"/>
<dbReference type="AlphaFoldDB" id="A0A0U3QS86"/>
<dbReference type="GeneID" id="103399822"/>
<protein>
    <submittedName>
        <fullName evidence="7 8">Complement factor H</fullName>
    </submittedName>
</protein>
<feature type="disulfide bond" evidence="4">
    <location>
        <begin position="879"/>
        <end position="906"/>
    </location>
</feature>
<dbReference type="SUPFAM" id="SSF57535">
    <property type="entry name" value="Complement control module/SCR domain"/>
    <property type="match status" value="14"/>
</dbReference>
<reference evidence="8" key="3">
    <citation type="submission" date="2025-05" db="UniProtKB">
        <authorList>
            <consortium name="Ensembl"/>
        </authorList>
    </citation>
    <scope>IDENTIFICATION</scope>
</reference>
<dbReference type="CDD" id="cd00033">
    <property type="entry name" value="CCP"/>
    <property type="match status" value="10"/>
</dbReference>
<reference evidence="7" key="2">
    <citation type="submission" date="2015-04" db="EMBL/GenBank/DDBJ databases">
        <title>Identification, expression and analysis of antibacterial activities of CFH from Half-smooth tongue sole.</title>
        <authorList>
            <person name="Zeng Y."/>
            <person name="Chen Y."/>
            <person name="Yu M."/>
            <person name="Chen X."/>
            <person name="Xiang J."/>
            <person name="Yan H."/>
            <person name="Chen S."/>
            <person name="Sha Z."/>
        </authorList>
    </citation>
    <scope>NUCLEOTIDE SEQUENCE</scope>
</reference>
<organism evidence="7">
    <name type="scientific">Cynoglossus semilaevis</name>
    <name type="common">Tongue sole</name>
    <dbReference type="NCBI Taxonomy" id="244447"/>
    <lineage>
        <taxon>Eukaryota</taxon>
        <taxon>Metazoa</taxon>
        <taxon>Chordata</taxon>
        <taxon>Craniata</taxon>
        <taxon>Vertebrata</taxon>
        <taxon>Euteleostomi</taxon>
        <taxon>Actinopterygii</taxon>
        <taxon>Neopterygii</taxon>
        <taxon>Teleostei</taxon>
        <taxon>Neoteleostei</taxon>
        <taxon>Acanthomorphata</taxon>
        <taxon>Carangaria</taxon>
        <taxon>Pleuronectiformes</taxon>
        <taxon>Pleuronectoidei</taxon>
        <taxon>Cynoglossidae</taxon>
        <taxon>Cynoglossinae</taxon>
        <taxon>Cynoglossus</taxon>
    </lineage>
</organism>